<keyword evidence="2" id="KW-1185">Reference proteome</keyword>
<dbReference type="AlphaFoldDB" id="A0A6A6CUI5"/>
<organism evidence="1 2">
    <name type="scientific">Zasmidium cellare ATCC 36951</name>
    <dbReference type="NCBI Taxonomy" id="1080233"/>
    <lineage>
        <taxon>Eukaryota</taxon>
        <taxon>Fungi</taxon>
        <taxon>Dikarya</taxon>
        <taxon>Ascomycota</taxon>
        <taxon>Pezizomycotina</taxon>
        <taxon>Dothideomycetes</taxon>
        <taxon>Dothideomycetidae</taxon>
        <taxon>Mycosphaerellales</taxon>
        <taxon>Mycosphaerellaceae</taxon>
        <taxon>Zasmidium</taxon>
    </lineage>
</organism>
<evidence type="ECO:0008006" key="3">
    <source>
        <dbReference type="Google" id="ProtNLM"/>
    </source>
</evidence>
<gene>
    <name evidence="1" type="ORF">M409DRAFT_20253</name>
</gene>
<dbReference type="GeneID" id="54558570"/>
<dbReference type="RefSeq" id="XP_033670729.1">
    <property type="nucleotide sequence ID" value="XM_033805298.1"/>
</dbReference>
<protein>
    <recommendedName>
        <fullName evidence="3">Sulfotransferase domain-containing protein</fullName>
    </recommendedName>
</protein>
<accession>A0A6A6CUI5</accession>
<dbReference type="InterPro" id="IPR027417">
    <property type="entry name" value="P-loop_NTPase"/>
</dbReference>
<sequence>MASQKSRKNVLLLTCSRTRSNLVFRWICTSPDVHAIRYPFVASRRYGKTENSLLYHLRHNEARHEELVNFHCGDDTPEDSLAALRKDLRAAADEGKIAVMVDQWEHIVRLQHGLEILRAEHCVLPPNPTHLPDDILTSTTTIILIRHPAAVVDSICRMALGLSRKYSPDGEDFRLFGLVRAHRLLFDSFSSQHMQPIVVDSWDVVTDTTRVQAVLEERLGTQGMTDVWEPRTQEELASFHPMTLAATRVANESSGIKRPESTVTSEGDSKNFFLEWQEKYGDKVAKQLQGFVDRNLPDYEYLRQFRI</sequence>
<evidence type="ECO:0000313" key="1">
    <source>
        <dbReference type="EMBL" id="KAF2169840.1"/>
    </source>
</evidence>
<dbReference type="Gene3D" id="3.40.50.300">
    <property type="entry name" value="P-loop containing nucleotide triphosphate hydrolases"/>
    <property type="match status" value="1"/>
</dbReference>
<dbReference type="EMBL" id="ML993587">
    <property type="protein sequence ID" value="KAF2169840.1"/>
    <property type="molecule type" value="Genomic_DNA"/>
</dbReference>
<dbReference type="SUPFAM" id="SSF52540">
    <property type="entry name" value="P-loop containing nucleoside triphosphate hydrolases"/>
    <property type="match status" value="1"/>
</dbReference>
<dbReference type="Proteomes" id="UP000799537">
    <property type="component" value="Unassembled WGS sequence"/>
</dbReference>
<proteinExistence type="predicted"/>
<name>A0A6A6CUI5_ZASCE</name>
<evidence type="ECO:0000313" key="2">
    <source>
        <dbReference type="Proteomes" id="UP000799537"/>
    </source>
</evidence>
<reference evidence="1" key="1">
    <citation type="journal article" date="2020" name="Stud. Mycol.">
        <title>101 Dothideomycetes genomes: a test case for predicting lifestyles and emergence of pathogens.</title>
        <authorList>
            <person name="Haridas S."/>
            <person name="Albert R."/>
            <person name="Binder M."/>
            <person name="Bloem J."/>
            <person name="Labutti K."/>
            <person name="Salamov A."/>
            <person name="Andreopoulos B."/>
            <person name="Baker S."/>
            <person name="Barry K."/>
            <person name="Bills G."/>
            <person name="Bluhm B."/>
            <person name="Cannon C."/>
            <person name="Castanera R."/>
            <person name="Culley D."/>
            <person name="Daum C."/>
            <person name="Ezra D."/>
            <person name="Gonzalez J."/>
            <person name="Henrissat B."/>
            <person name="Kuo A."/>
            <person name="Liang C."/>
            <person name="Lipzen A."/>
            <person name="Lutzoni F."/>
            <person name="Magnuson J."/>
            <person name="Mondo S."/>
            <person name="Nolan M."/>
            <person name="Ohm R."/>
            <person name="Pangilinan J."/>
            <person name="Park H.-J."/>
            <person name="Ramirez L."/>
            <person name="Alfaro M."/>
            <person name="Sun H."/>
            <person name="Tritt A."/>
            <person name="Yoshinaga Y."/>
            <person name="Zwiers L.-H."/>
            <person name="Turgeon B."/>
            <person name="Goodwin S."/>
            <person name="Spatafora J."/>
            <person name="Crous P."/>
            <person name="Grigoriev I."/>
        </authorList>
    </citation>
    <scope>NUCLEOTIDE SEQUENCE</scope>
    <source>
        <strain evidence="1">ATCC 36951</strain>
    </source>
</reference>